<dbReference type="Pfam" id="PF03732">
    <property type="entry name" value="Retrotrans_gag"/>
    <property type="match status" value="1"/>
</dbReference>
<reference evidence="2" key="1">
    <citation type="submission" date="2023-05" db="EMBL/GenBank/DDBJ databases">
        <authorList>
            <person name="Huff M."/>
        </authorList>
    </citation>
    <scope>NUCLEOTIDE SEQUENCE</scope>
</reference>
<evidence type="ECO:0000313" key="3">
    <source>
        <dbReference type="Proteomes" id="UP000834106"/>
    </source>
</evidence>
<name>A0AAD1ZX42_9LAMI</name>
<protein>
    <recommendedName>
        <fullName evidence="1">Retrotransposon gag domain-containing protein</fullName>
    </recommendedName>
</protein>
<organism evidence="2 3">
    <name type="scientific">Fraxinus pennsylvanica</name>
    <dbReference type="NCBI Taxonomy" id="56036"/>
    <lineage>
        <taxon>Eukaryota</taxon>
        <taxon>Viridiplantae</taxon>
        <taxon>Streptophyta</taxon>
        <taxon>Embryophyta</taxon>
        <taxon>Tracheophyta</taxon>
        <taxon>Spermatophyta</taxon>
        <taxon>Magnoliopsida</taxon>
        <taxon>eudicotyledons</taxon>
        <taxon>Gunneridae</taxon>
        <taxon>Pentapetalae</taxon>
        <taxon>asterids</taxon>
        <taxon>lamiids</taxon>
        <taxon>Lamiales</taxon>
        <taxon>Oleaceae</taxon>
        <taxon>Oleeae</taxon>
        <taxon>Fraxinus</taxon>
    </lineage>
</organism>
<dbReference type="AlphaFoldDB" id="A0AAD1ZX42"/>
<sequence length="133" mass="15489">MQRSLDGDLIPADPEIKRTFHHRQREARTGISDDAVRLQLFPNTLHGKVLEWLDSQPIVSINTWDDLAQKFCTKFFPLAKITKLKYDISIFRQGKSESFDEVWNRFKNMLRKCPHQGISKGLQVQYFDAGLLP</sequence>
<evidence type="ECO:0000313" key="2">
    <source>
        <dbReference type="EMBL" id="CAI9777218.1"/>
    </source>
</evidence>
<accession>A0AAD1ZX42</accession>
<evidence type="ECO:0000259" key="1">
    <source>
        <dbReference type="Pfam" id="PF03732"/>
    </source>
</evidence>
<feature type="domain" description="Retrotransposon gag" evidence="1">
    <location>
        <begin position="40"/>
        <end position="132"/>
    </location>
</feature>
<keyword evidence="3" id="KW-1185">Reference proteome</keyword>
<gene>
    <name evidence="2" type="ORF">FPE_LOCUS24648</name>
</gene>
<dbReference type="PANTHER" id="PTHR33223">
    <property type="entry name" value="CCHC-TYPE DOMAIN-CONTAINING PROTEIN"/>
    <property type="match status" value="1"/>
</dbReference>
<proteinExistence type="predicted"/>
<dbReference type="InterPro" id="IPR005162">
    <property type="entry name" value="Retrotrans_gag_dom"/>
</dbReference>
<dbReference type="EMBL" id="OU503050">
    <property type="protein sequence ID" value="CAI9777218.1"/>
    <property type="molecule type" value="Genomic_DNA"/>
</dbReference>
<dbReference type="Proteomes" id="UP000834106">
    <property type="component" value="Chromosome 15"/>
</dbReference>
<dbReference type="PANTHER" id="PTHR33223:SF11">
    <property type="entry name" value="ELEMENT PROTEIN, PUTATIVE-RELATED"/>
    <property type="match status" value="1"/>
</dbReference>